<dbReference type="EMBL" id="JAUSVS010000001">
    <property type="protein sequence ID" value="MDQ0462307.1"/>
    <property type="molecule type" value="Genomic_DNA"/>
</dbReference>
<organism evidence="7 8">
    <name type="scientific">Caulobacter ginsengisoli</name>
    <dbReference type="NCBI Taxonomy" id="400775"/>
    <lineage>
        <taxon>Bacteria</taxon>
        <taxon>Pseudomonadati</taxon>
        <taxon>Pseudomonadota</taxon>
        <taxon>Alphaproteobacteria</taxon>
        <taxon>Caulobacterales</taxon>
        <taxon>Caulobacteraceae</taxon>
        <taxon>Caulobacter</taxon>
    </lineage>
</organism>
<sequence length="649" mass="70035">MSRIATTIAGLMLTLAPAAQAAPQPASPATIQAQAALKAQLPFADRQDFDFASRGFLGSRTDPLVKDDKGRVVWDLSAYDFLKGEAPATVNPSLWRQGQLLSMNGLFQVSETIWQVRGFDISNITFVKGQTGWIVIDPLTSNEVAKAAYDLVTARLGSRPVVAVIYTHSHADHFGGARGVVSQADYDSGKVRVIGPAGFLEEAVSENVIAGPAMNRRAVYQFGYDLAPGVQGQISSGIGQAVSKGTTSLLPPKESIDHTGQMLVVDGVKIEFQVTPGTEAPAEMNFYFPDLKVLCMAENANASMHNILTPRGAKVRDAKAWADYLSESIRLYGGRTDVMFTSHGWPRFGQQVVVDYLGDHRDAYKFLHDQTVRLMNSGMLPGEIAGALVLPPALAKDWFNRGYYGTMSFNSRAVYQRYMGWYDANPSHLAVLPPAEEGRRYVEAIGGADKVIALARAAYDKGDYGWAATLLNNVVMADAGNGPARALLADAYEQLGYQAESAIWRNMYLTGTTELRTGVAAPAPQSGSADVIANLPTPMIFDLLATRLNPAKVGDASLSVLFVFPDRNERYLVRVHNDVLTAEPAAPDAKADATLTVARGLFLQSLFTGQSLAPKVLTGQVKIDGDVGALQRLTSWFDPPKGGFPIVTR</sequence>
<evidence type="ECO:0000256" key="5">
    <source>
        <dbReference type="SAM" id="SignalP"/>
    </source>
</evidence>
<dbReference type="Pfam" id="PF14863">
    <property type="entry name" value="Alkyl_sulf_dimr"/>
    <property type="match status" value="1"/>
</dbReference>
<keyword evidence="8" id="KW-1185">Reference proteome</keyword>
<dbReference type="InterPro" id="IPR038536">
    <property type="entry name" value="Alkyl/aryl-sulf_dimr_sf"/>
</dbReference>
<dbReference type="Proteomes" id="UP001228905">
    <property type="component" value="Unassembled WGS sequence"/>
</dbReference>
<keyword evidence="3" id="KW-0862">Zinc</keyword>
<dbReference type="Pfam" id="PF00753">
    <property type="entry name" value="Lactamase_B"/>
    <property type="match status" value="1"/>
</dbReference>
<dbReference type="InterPro" id="IPR044097">
    <property type="entry name" value="Bds1/SdsA1_MBL-fold"/>
</dbReference>
<feature type="signal peptide" evidence="5">
    <location>
        <begin position="1"/>
        <end position="21"/>
    </location>
</feature>
<name>A0ABU0IJZ4_9CAUL</name>
<protein>
    <submittedName>
        <fullName evidence="7">Alkyl sulfatase BDS1-like metallo-beta-lactamase superfamily hydrolase</fullName>
    </submittedName>
</protein>
<accession>A0ABU0IJZ4</accession>
<dbReference type="PANTHER" id="PTHR43223">
    <property type="entry name" value="ALKYL/ARYL-SULFATASE"/>
    <property type="match status" value="1"/>
</dbReference>
<dbReference type="RefSeq" id="WP_307344505.1">
    <property type="nucleotide sequence ID" value="NZ_JAUSVS010000001.1"/>
</dbReference>
<evidence type="ECO:0000256" key="3">
    <source>
        <dbReference type="ARBA" id="ARBA00022833"/>
    </source>
</evidence>
<dbReference type="InterPro" id="IPR052195">
    <property type="entry name" value="Bact_Alkyl/Aryl-Sulfatase"/>
</dbReference>
<dbReference type="InterPro" id="IPR029228">
    <property type="entry name" value="Alkyl_sulf_dimr"/>
</dbReference>
<dbReference type="Gene3D" id="1.25.40.880">
    <property type="entry name" value="Alkyl sulfatase, dimerisation domain"/>
    <property type="match status" value="1"/>
</dbReference>
<dbReference type="InterPro" id="IPR001279">
    <property type="entry name" value="Metallo-B-lactamas"/>
</dbReference>
<dbReference type="SUPFAM" id="SSF55718">
    <property type="entry name" value="SCP-like"/>
    <property type="match status" value="1"/>
</dbReference>
<evidence type="ECO:0000313" key="7">
    <source>
        <dbReference type="EMBL" id="MDQ0462307.1"/>
    </source>
</evidence>
<evidence type="ECO:0000313" key="8">
    <source>
        <dbReference type="Proteomes" id="UP001228905"/>
    </source>
</evidence>
<dbReference type="Gene3D" id="3.30.1050.10">
    <property type="entry name" value="SCP2 sterol-binding domain"/>
    <property type="match status" value="1"/>
</dbReference>
<feature type="chain" id="PRO_5047374964" evidence="5">
    <location>
        <begin position="22"/>
        <end position="649"/>
    </location>
</feature>
<evidence type="ECO:0000259" key="6">
    <source>
        <dbReference type="SMART" id="SM00849"/>
    </source>
</evidence>
<keyword evidence="2" id="KW-0378">Hydrolase</keyword>
<dbReference type="InterPro" id="IPR036527">
    <property type="entry name" value="SCP2_sterol-bd_dom_sf"/>
</dbReference>
<evidence type="ECO:0000256" key="4">
    <source>
        <dbReference type="ARBA" id="ARBA00033751"/>
    </source>
</evidence>
<evidence type="ECO:0000256" key="2">
    <source>
        <dbReference type="ARBA" id="ARBA00022801"/>
    </source>
</evidence>
<dbReference type="SUPFAM" id="SSF56281">
    <property type="entry name" value="Metallo-hydrolase/oxidoreductase"/>
    <property type="match status" value="1"/>
</dbReference>
<comment type="caution">
    <text evidence="7">The sequence shown here is derived from an EMBL/GenBank/DDBJ whole genome shotgun (WGS) entry which is preliminary data.</text>
</comment>
<evidence type="ECO:0000256" key="1">
    <source>
        <dbReference type="ARBA" id="ARBA00022723"/>
    </source>
</evidence>
<comment type="similarity">
    <text evidence="4">Belongs to the metallo-beta-lactamase superfamily. Type III sulfatase family.</text>
</comment>
<proteinExistence type="inferred from homology"/>
<dbReference type="CDD" id="cd07710">
    <property type="entry name" value="arylsulfatase_Sdsa1-like_MBL-fold"/>
    <property type="match status" value="1"/>
</dbReference>
<dbReference type="InterPro" id="IPR036866">
    <property type="entry name" value="RibonucZ/Hydroxyglut_hydro"/>
</dbReference>
<keyword evidence="1" id="KW-0479">Metal-binding</keyword>
<reference evidence="7 8" key="1">
    <citation type="submission" date="2023-07" db="EMBL/GenBank/DDBJ databases">
        <title>Genomic Encyclopedia of Type Strains, Phase IV (KMG-IV): sequencing the most valuable type-strain genomes for metagenomic binning, comparative biology and taxonomic classification.</title>
        <authorList>
            <person name="Goeker M."/>
        </authorList>
    </citation>
    <scope>NUCLEOTIDE SEQUENCE [LARGE SCALE GENOMIC DNA]</scope>
    <source>
        <strain evidence="7 8">DSM 18695</strain>
    </source>
</reference>
<feature type="domain" description="Metallo-beta-lactamase" evidence="6">
    <location>
        <begin position="121"/>
        <end position="343"/>
    </location>
</feature>
<gene>
    <name evidence="7" type="ORF">QO010_000055</name>
</gene>
<keyword evidence="5" id="KW-0732">Signal</keyword>
<dbReference type="Pfam" id="PF14864">
    <property type="entry name" value="Alkyl_sulf_C"/>
    <property type="match status" value="1"/>
</dbReference>
<dbReference type="InterPro" id="IPR029229">
    <property type="entry name" value="Alkyl_sulf_C"/>
</dbReference>
<dbReference type="SMART" id="SM00849">
    <property type="entry name" value="Lactamase_B"/>
    <property type="match status" value="1"/>
</dbReference>
<dbReference type="PANTHER" id="PTHR43223:SF1">
    <property type="entry name" value="ALKYL_ARYL-SULFATASE BDS1"/>
    <property type="match status" value="1"/>
</dbReference>
<dbReference type="Gene3D" id="3.60.15.30">
    <property type="entry name" value="Metallo-beta-lactamase domain"/>
    <property type="match status" value="1"/>
</dbReference>